<name>A0A1V3XAQ6_MYCKA</name>
<dbReference type="Proteomes" id="UP000189229">
    <property type="component" value="Unassembled WGS sequence"/>
</dbReference>
<dbReference type="EMBL" id="MVBM01000003">
    <property type="protein sequence ID" value="OOK76314.1"/>
    <property type="molecule type" value="Genomic_DNA"/>
</dbReference>
<accession>A0A1V3XAQ6</accession>
<organism evidence="1 2">
    <name type="scientific">Mycobacterium kansasii</name>
    <dbReference type="NCBI Taxonomy" id="1768"/>
    <lineage>
        <taxon>Bacteria</taxon>
        <taxon>Bacillati</taxon>
        <taxon>Actinomycetota</taxon>
        <taxon>Actinomycetes</taxon>
        <taxon>Mycobacteriales</taxon>
        <taxon>Mycobacteriaceae</taxon>
        <taxon>Mycobacterium</taxon>
    </lineage>
</organism>
<reference evidence="1 2" key="1">
    <citation type="submission" date="2017-02" db="EMBL/GenBank/DDBJ databases">
        <title>Complete genome sequences of Mycobacterium kansasii strains isolated from rhesus macaques.</title>
        <authorList>
            <person name="Panda A."/>
            <person name="Nagaraj S."/>
            <person name="Zhao X."/>
            <person name="Tettelin H."/>
            <person name="Detolla L.J."/>
        </authorList>
    </citation>
    <scope>NUCLEOTIDE SEQUENCE [LARGE SCALE GENOMIC DNA]</scope>
    <source>
        <strain evidence="1 2">11-3813</strain>
    </source>
</reference>
<protein>
    <submittedName>
        <fullName evidence="1">ESX-1 secretion-associated protein EspD</fullName>
    </submittedName>
</protein>
<comment type="caution">
    <text evidence="1">The sequence shown here is derived from an EMBL/GenBank/DDBJ whole genome shotgun (WGS) entry which is preliminary data.</text>
</comment>
<proteinExistence type="predicted"/>
<sequence length="115" mass="12596">MTNPQGSVSVTAMMGGIIQKITVTDKASRMTESGLAEEIFVIADLARQKARAAQHTFMMESMNELAGDGEEANALLREFVGMTLNLPTPEEAAAAEAEVFATRYEVDYTSRYNER</sequence>
<dbReference type="AlphaFoldDB" id="A0A1V3XAQ6"/>
<evidence type="ECO:0000313" key="2">
    <source>
        <dbReference type="Proteomes" id="UP000189229"/>
    </source>
</evidence>
<evidence type="ECO:0000313" key="1">
    <source>
        <dbReference type="EMBL" id="OOK76314.1"/>
    </source>
</evidence>
<gene>
    <name evidence="1" type="ORF">BZL30_3906</name>
</gene>